<evidence type="ECO:0008006" key="3">
    <source>
        <dbReference type="Google" id="ProtNLM"/>
    </source>
</evidence>
<organism evidence="1 2">
    <name type="scientific">Alkalicoccobacillus plakortidis</name>
    <dbReference type="NCBI Taxonomy" id="444060"/>
    <lineage>
        <taxon>Bacteria</taxon>
        <taxon>Bacillati</taxon>
        <taxon>Bacillota</taxon>
        <taxon>Bacilli</taxon>
        <taxon>Bacillales</taxon>
        <taxon>Bacillaceae</taxon>
        <taxon>Alkalicoccobacillus</taxon>
    </lineage>
</organism>
<reference evidence="1" key="1">
    <citation type="submission" date="2022-06" db="EMBL/GenBank/DDBJ databases">
        <title>Alkalicoccobacillus porphyridii sp. nov., isolated from a marine red alga, Porphyridium purpureum and reclassification of Shouchella plakortidis and Shouchella gibsonii as Alkalicoccobacillus plakortidis comb. nov. and Alkalicoccobacillus gibsonii comb. nov.</title>
        <authorList>
            <person name="Kim K.H."/>
            <person name="Lee J.K."/>
            <person name="Han D.M."/>
            <person name="Baek J.H."/>
            <person name="Jeon C.O."/>
        </authorList>
    </citation>
    <scope>NUCLEOTIDE SEQUENCE</scope>
    <source>
        <strain evidence="1">DSM 19153</strain>
    </source>
</reference>
<gene>
    <name evidence="1" type="ORF">NDM98_11910</name>
</gene>
<dbReference type="EMBL" id="JAMQJY010000001">
    <property type="protein sequence ID" value="MCM2676134.1"/>
    <property type="molecule type" value="Genomic_DNA"/>
</dbReference>
<dbReference type="InterPro" id="IPR009693">
    <property type="entry name" value="Glucitol_operon_activator"/>
</dbReference>
<dbReference type="RefSeq" id="WP_251607852.1">
    <property type="nucleotide sequence ID" value="NZ_JAMQJY010000001.1"/>
</dbReference>
<comment type="caution">
    <text evidence="1">The sequence shown here is derived from an EMBL/GenBank/DDBJ whole genome shotgun (WGS) entry which is preliminary data.</text>
</comment>
<proteinExistence type="predicted"/>
<evidence type="ECO:0000313" key="1">
    <source>
        <dbReference type="EMBL" id="MCM2676134.1"/>
    </source>
</evidence>
<evidence type="ECO:0000313" key="2">
    <source>
        <dbReference type="Proteomes" id="UP001203665"/>
    </source>
</evidence>
<sequence length="126" mass="14269">MWGWLIGLFAATWVLQLLLTRIQMKNYQKTLKEMSNRSSGYLGVGIHKQRIGIGSIVILVTNQDGEVVDGRKMAGVTVFSRFVPFDTFNGLLVQEIKEMIHEHPLRVAIETSLEQINKQRKKSIAG</sequence>
<accession>A0ABT0XJS3</accession>
<dbReference type="Pfam" id="PF06923">
    <property type="entry name" value="GutM"/>
    <property type="match status" value="1"/>
</dbReference>
<protein>
    <recommendedName>
        <fullName evidence="3">Glucitol operon activator protein</fullName>
    </recommendedName>
</protein>
<name>A0ABT0XJS3_9BACI</name>
<dbReference type="Proteomes" id="UP001203665">
    <property type="component" value="Unassembled WGS sequence"/>
</dbReference>
<keyword evidence="2" id="KW-1185">Reference proteome</keyword>